<sequence length="151" mass="16693">MRYAFPAASAAILAAHGWQAGRNIAPQAAILAWEKDGYAVFPAGVHFIQSFHGITLSHRSWSGDADDESCFDAIQATRGFDRLWALEVYQPLIGQKLLPVGQGYARHLSYLIAEDGAVYAGYDDFFCRIGADVVAALENIMFKRDFLILQH</sequence>
<organism evidence="1 2">
    <name type="scientific">Chromobacterium aquaticum</name>
    <dbReference type="NCBI Taxonomy" id="467180"/>
    <lineage>
        <taxon>Bacteria</taxon>
        <taxon>Pseudomonadati</taxon>
        <taxon>Pseudomonadota</taxon>
        <taxon>Betaproteobacteria</taxon>
        <taxon>Neisseriales</taxon>
        <taxon>Chromobacteriaceae</taxon>
        <taxon>Chromobacterium</taxon>
    </lineage>
</organism>
<accession>A0ABV8ZZT2</accession>
<reference evidence="2" key="1">
    <citation type="journal article" date="2019" name="Int. J. Syst. Evol. Microbiol.">
        <title>The Global Catalogue of Microorganisms (GCM) 10K type strain sequencing project: providing services to taxonomists for standard genome sequencing and annotation.</title>
        <authorList>
            <consortium name="The Broad Institute Genomics Platform"/>
            <consortium name="The Broad Institute Genome Sequencing Center for Infectious Disease"/>
            <person name="Wu L."/>
            <person name="Ma J."/>
        </authorList>
    </citation>
    <scope>NUCLEOTIDE SEQUENCE [LARGE SCALE GENOMIC DNA]</scope>
    <source>
        <strain evidence="2">CGMCC 4.7608</strain>
    </source>
</reference>
<protein>
    <submittedName>
        <fullName evidence="1">SUKH-3 domain-containing protein</fullName>
    </submittedName>
</protein>
<keyword evidence="2" id="KW-1185">Reference proteome</keyword>
<dbReference type="Proteomes" id="UP001595999">
    <property type="component" value="Unassembled WGS sequence"/>
</dbReference>
<evidence type="ECO:0000313" key="2">
    <source>
        <dbReference type="Proteomes" id="UP001595999"/>
    </source>
</evidence>
<comment type="caution">
    <text evidence="1">The sequence shown here is derived from an EMBL/GenBank/DDBJ whole genome shotgun (WGS) entry which is preliminary data.</text>
</comment>
<dbReference type="InterPro" id="IPR025850">
    <property type="entry name" value="SUKH-3"/>
</dbReference>
<evidence type="ECO:0000313" key="1">
    <source>
        <dbReference type="EMBL" id="MFC4492316.1"/>
    </source>
</evidence>
<dbReference type="Pfam" id="PF14433">
    <property type="entry name" value="SUKH-3"/>
    <property type="match status" value="1"/>
</dbReference>
<dbReference type="RefSeq" id="WP_231462047.1">
    <property type="nucleotide sequence ID" value="NZ_JAJOHW010000056.1"/>
</dbReference>
<proteinExistence type="predicted"/>
<name>A0ABV8ZZT2_9NEIS</name>
<gene>
    <name evidence="1" type="ORF">ACFO0R_22125</name>
</gene>
<dbReference type="EMBL" id="JBHSEK010000025">
    <property type="protein sequence ID" value="MFC4492316.1"/>
    <property type="molecule type" value="Genomic_DNA"/>
</dbReference>